<dbReference type="EMBL" id="RCUY01000011">
    <property type="protein sequence ID" value="RLP80870.1"/>
    <property type="molecule type" value="Genomic_DNA"/>
</dbReference>
<reference evidence="2 3" key="1">
    <citation type="submission" date="2018-10" db="EMBL/GenBank/DDBJ databases">
        <authorList>
            <person name="Li J."/>
        </authorList>
    </citation>
    <scope>NUCLEOTIDE SEQUENCE [LARGE SCALE GENOMIC DNA]</scope>
    <source>
        <strain evidence="2 3">JCM 11654</strain>
    </source>
</reference>
<dbReference type="AlphaFoldDB" id="A0A3L7AXL3"/>
<protein>
    <submittedName>
        <fullName evidence="2">Uncharacterized protein</fullName>
    </submittedName>
</protein>
<name>A0A3L7AXL3_9MICO</name>
<gene>
    <name evidence="2" type="ORF">D9V34_01250</name>
    <name evidence="1" type="ORF">D9V34_13545</name>
</gene>
<comment type="caution">
    <text evidence="2">The sequence shown here is derived from an EMBL/GenBank/DDBJ whole genome shotgun (WGS) entry which is preliminary data.</text>
</comment>
<dbReference type="Proteomes" id="UP000269438">
    <property type="component" value="Unassembled WGS sequence"/>
</dbReference>
<proteinExistence type="predicted"/>
<evidence type="ECO:0000313" key="2">
    <source>
        <dbReference type="EMBL" id="RLP84655.1"/>
    </source>
</evidence>
<sequence length="124" mass="13506">MPTPAEFAFFARTYRLDKVGIQQAVVLGWITEDQAAEIAGELDAVPGSSDTEDAQRYRVFKIALESALHTWDIAGGARGWLTDTAVALGQIPVWNVIERGSGEEEIAPELKVKIQEWLAPAGNP</sequence>
<dbReference type="EMBL" id="RCUY01000001">
    <property type="protein sequence ID" value="RLP84655.1"/>
    <property type="molecule type" value="Genomic_DNA"/>
</dbReference>
<keyword evidence="3" id="KW-1185">Reference proteome</keyword>
<organism evidence="2 3">
    <name type="scientific">Mycetocola lacteus</name>
    <dbReference type="NCBI Taxonomy" id="76637"/>
    <lineage>
        <taxon>Bacteria</taxon>
        <taxon>Bacillati</taxon>
        <taxon>Actinomycetota</taxon>
        <taxon>Actinomycetes</taxon>
        <taxon>Micrococcales</taxon>
        <taxon>Microbacteriaceae</taxon>
        <taxon>Mycetocola</taxon>
    </lineage>
</organism>
<evidence type="ECO:0000313" key="1">
    <source>
        <dbReference type="EMBL" id="RLP80870.1"/>
    </source>
</evidence>
<accession>A0A3L7AXL3</accession>
<dbReference type="OrthoDB" id="1740077at2"/>
<evidence type="ECO:0000313" key="3">
    <source>
        <dbReference type="Proteomes" id="UP000269438"/>
    </source>
</evidence>